<dbReference type="RefSeq" id="WP_116007266.1">
    <property type="nucleotide sequence ID" value="NZ_QUOU01000001.1"/>
</dbReference>
<evidence type="ECO:0000256" key="8">
    <source>
        <dbReference type="RuleBase" id="RU003755"/>
    </source>
</evidence>
<dbReference type="OrthoDB" id="9772725at2"/>
<dbReference type="InterPro" id="IPR018456">
    <property type="entry name" value="PTR2_symporter_CS"/>
</dbReference>
<name>A0A3E0TQB3_9GAMM</name>
<feature type="transmembrane region" description="Helical" evidence="9">
    <location>
        <begin position="149"/>
        <end position="170"/>
    </location>
</feature>
<evidence type="ECO:0000256" key="4">
    <source>
        <dbReference type="ARBA" id="ARBA00022692"/>
    </source>
</evidence>
<dbReference type="EMBL" id="QUOU01000001">
    <property type="protein sequence ID" value="REL26145.1"/>
    <property type="molecule type" value="Genomic_DNA"/>
</dbReference>
<dbReference type="InterPro" id="IPR036259">
    <property type="entry name" value="MFS_trans_sf"/>
</dbReference>
<evidence type="ECO:0000256" key="6">
    <source>
        <dbReference type="ARBA" id="ARBA00022989"/>
    </source>
</evidence>
<dbReference type="PANTHER" id="PTHR23517">
    <property type="entry name" value="RESISTANCE PROTEIN MDTM, PUTATIVE-RELATED-RELATED"/>
    <property type="match status" value="1"/>
</dbReference>
<comment type="subcellular location">
    <subcellularLocation>
        <location evidence="1">Cell membrane</location>
        <topology evidence="1">Multi-pass membrane protein</topology>
    </subcellularLocation>
    <subcellularLocation>
        <location evidence="8">Membrane</location>
        <topology evidence="8">Multi-pass membrane protein</topology>
    </subcellularLocation>
</comment>
<feature type="transmembrane region" description="Helical" evidence="9">
    <location>
        <begin position="176"/>
        <end position="193"/>
    </location>
</feature>
<feature type="transmembrane region" description="Helical" evidence="9">
    <location>
        <begin position="218"/>
        <end position="242"/>
    </location>
</feature>
<feature type="transmembrane region" description="Helical" evidence="9">
    <location>
        <begin position="327"/>
        <end position="347"/>
    </location>
</feature>
<protein>
    <submittedName>
        <fullName evidence="11">MFS transporter</fullName>
    </submittedName>
</protein>
<comment type="caution">
    <text evidence="11">The sequence shown here is derived from an EMBL/GenBank/DDBJ whole genome shotgun (WGS) entry which is preliminary data.</text>
</comment>
<feature type="transmembrane region" description="Helical" evidence="9">
    <location>
        <begin position="111"/>
        <end position="137"/>
    </location>
</feature>
<dbReference type="PROSITE" id="PS50850">
    <property type="entry name" value="MFS"/>
    <property type="match status" value="1"/>
</dbReference>
<dbReference type="Gene3D" id="1.20.1250.20">
    <property type="entry name" value="MFS general substrate transporter like domains"/>
    <property type="match status" value="1"/>
</dbReference>
<evidence type="ECO:0000256" key="5">
    <source>
        <dbReference type="ARBA" id="ARBA00022856"/>
    </source>
</evidence>
<dbReference type="GO" id="GO:0006857">
    <property type="term" value="P:oligopeptide transport"/>
    <property type="evidence" value="ECO:0007669"/>
    <property type="project" value="InterPro"/>
</dbReference>
<keyword evidence="2 8" id="KW-0813">Transport</keyword>
<dbReference type="GO" id="GO:0005886">
    <property type="term" value="C:plasma membrane"/>
    <property type="evidence" value="ECO:0007669"/>
    <property type="project" value="UniProtKB-SubCell"/>
</dbReference>
<dbReference type="AlphaFoldDB" id="A0A3E0TQB3"/>
<dbReference type="Proteomes" id="UP000256478">
    <property type="component" value="Unassembled WGS sequence"/>
</dbReference>
<comment type="similarity">
    <text evidence="8">Belongs to the major facilitator superfamily. Proton-dependent oligopeptide transporter (POT/PTR) (TC 2.A.17) family.</text>
</comment>
<organism evidence="11 12">
    <name type="scientific">Thalassotalea euphylliae</name>
    <dbReference type="NCBI Taxonomy" id="1655234"/>
    <lineage>
        <taxon>Bacteria</taxon>
        <taxon>Pseudomonadati</taxon>
        <taxon>Pseudomonadota</taxon>
        <taxon>Gammaproteobacteria</taxon>
        <taxon>Alteromonadales</taxon>
        <taxon>Colwelliaceae</taxon>
        <taxon>Thalassotalea</taxon>
    </lineage>
</organism>
<dbReference type="PROSITE" id="PS01023">
    <property type="entry name" value="PTR2_2"/>
    <property type="match status" value="1"/>
</dbReference>
<proteinExistence type="inferred from homology"/>
<keyword evidence="7 9" id="KW-0472">Membrane</keyword>
<dbReference type="InterPro" id="IPR005279">
    <property type="entry name" value="Dipep/tripep_permease"/>
</dbReference>
<evidence type="ECO:0000313" key="12">
    <source>
        <dbReference type="Proteomes" id="UP000256478"/>
    </source>
</evidence>
<keyword evidence="4 8" id="KW-0812">Transmembrane</keyword>
<evidence type="ECO:0000256" key="3">
    <source>
        <dbReference type="ARBA" id="ARBA00022475"/>
    </source>
</evidence>
<keyword evidence="5" id="KW-0571">Peptide transport</keyword>
<evidence type="ECO:0000256" key="2">
    <source>
        <dbReference type="ARBA" id="ARBA00022448"/>
    </source>
</evidence>
<dbReference type="CDD" id="cd17346">
    <property type="entry name" value="MFS_DtpA_like"/>
    <property type="match status" value="1"/>
</dbReference>
<evidence type="ECO:0000259" key="10">
    <source>
        <dbReference type="PROSITE" id="PS50850"/>
    </source>
</evidence>
<dbReference type="NCBIfam" id="TIGR00924">
    <property type="entry name" value="yjdL_sub1_fam"/>
    <property type="match status" value="1"/>
</dbReference>
<dbReference type="InterPro" id="IPR020846">
    <property type="entry name" value="MFS_dom"/>
</dbReference>
<dbReference type="InterPro" id="IPR000109">
    <property type="entry name" value="POT_fam"/>
</dbReference>
<evidence type="ECO:0000256" key="1">
    <source>
        <dbReference type="ARBA" id="ARBA00004651"/>
    </source>
</evidence>
<feature type="transmembrane region" description="Helical" evidence="9">
    <location>
        <begin position="88"/>
        <end position="105"/>
    </location>
</feature>
<feature type="transmembrane region" description="Helical" evidence="9">
    <location>
        <begin position="52"/>
        <end position="76"/>
    </location>
</feature>
<feature type="transmembrane region" description="Helical" evidence="9">
    <location>
        <begin position="462"/>
        <end position="482"/>
    </location>
</feature>
<dbReference type="GO" id="GO:1904680">
    <property type="term" value="F:peptide transmembrane transporter activity"/>
    <property type="evidence" value="ECO:0007669"/>
    <property type="project" value="InterPro"/>
</dbReference>
<keyword evidence="5" id="KW-0653">Protein transport</keyword>
<evidence type="ECO:0000256" key="7">
    <source>
        <dbReference type="ARBA" id="ARBA00023136"/>
    </source>
</evidence>
<feature type="transmembrane region" description="Helical" evidence="9">
    <location>
        <begin position="429"/>
        <end position="450"/>
    </location>
</feature>
<dbReference type="Pfam" id="PF00854">
    <property type="entry name" value="PTR2"/>
    <property type="match status" value="1"/>
</dbReference>
<sequence length="508" mass="54901">MNSPTQGTFFGHPKGLQTLFFTEMWERMSYYGMRMLLVLFMTATLQEGGLGLTVASAAAIYGLYTASVYFMGLPGGWLSDRLLGGQKAVWYGGIIIMIGHIVLAIPSDSTFFIGLILVVLGTGLLKPNIGAMVGMMYSEKDNRRDSGYALYYMGINIGSLIGYFVCGYLMENQGWHYAFGAAAIGMAAGLIMYRKTLPNLNGVAAQPASPLSPQGQKITWSVIAVFLSAVAVVATLIMQGVLSFDAVAVAETVALVFTATFVLYFGAIFFMGQLTGNEKRRMLALLLICIASACFWSGFEQAGSSLNLFARDYTDRLVGSFEVPTGWFQSLNSIFIILLSPFFAALWISVGKRYVSPGYGIKCAVGLVIMASGFIVMFFAAQYAASGLKVAPYWLVATYFLHTVGELCLSPVALSAVSKLSPRRFAGQMMGVFVLTYSIGNIIAGLLAGNFDPNNVSEMPNLYIQISLFSIGIGIVILLLSLKSRIWENLPEDEKAEDKVDGKAAVAT</sequence>
<evidence type="ECO:0000313" key="11">
    <source>
        <dbReference type="EMBL" id="REL26145.1"/>
    </source>
</evidence>
<dbReference type="InterPro" id="IPR050171">
    <property type="entry name" value="MFS_Transporters"/>
</dbReference>
<dbReference type="PANTHER" id="PTHR23517:SF15">
    <property type="entry name" value="PROTON-DEPENDENT OLIGOPEPTIDE FAMILY TRANSPORT PROTEIN"/>
    <property type="match status" value="1"/>
</dbReference>
<feature type="transmembrane region" description="Helical" evidence="9">
    <location>
        <begin position="248"/>
        <end position="270"/>
    </location>
</feature>
<keyword evidence="3" id="KW-1003">Cell membrane</keyword>
<feature type="transmembrane region" description="Helical" evidence="9">
    <location>
        <begin position="282"/>
        <end position="299"/>
    </location>
</feature>
<keyword evidence="6 9" id="KW-1133">Transmembrane helix</keyword>
<feature type="transmembrane region" description="Helical" evidence="9">
    <location>
        <begin position="393"/>
        <end position="417"/>
    </location>
</feature>
<evidence type="ECO:0000256" key="9">
    <source>
        <dbReference type="SAM" id="Phobius"/>
    </source>
</evidence>
<feature type="transmembrane region" description="Helical" evidence="9">
    <location>
        <begin position="28"/>
        <end position="46"/>
    </location>
</feature>
<feature type="transmembrane region" description="Helical" evidence="9">
    <location>
        <begin position="359"/>
        <end position="381"/>
    </location>
</feature>
<dbReference type="PROSITE" id="PS01022">
    <property type="entry name" value="PTR2_1"/>
    <property type="match status" value="1"/>
</dbReference>
<feature type="domain" description="Major facilitator superfamily (MFS) profile" evidence="10">
    <location>
        <begin position="18"/>
        <end position="485"/>
    </location>
</feature>
<reference evidence="11 12" key="1">
    <citation type="submission" date="2018-08" db="EMBL/GenBank/DDBJ databases">
        <title>Thalassotalea euphylliae genome.</title>
        <authorList>
            <person name="Summers S."/>
            <person name="Rice S.A."/>
            <person name="Freckelton M.L."/>
            <person name="Nedved B.T."/>
            <person name="Hadfield M.G."/>
        </authorList>
    </citation>
    <scope>NUCLEOTIDE SEQUENCE [LARGE SCALE GENOMIC DNA]</scope>
    <source>
        <strain evidence="11 12">H1</strain>
    </source>
</reference>
<gene>
    <name evidence="11" type="ORF">DXX93_05830</name>
</gene>
<dbReference type="SUPFAM" id="SSF103473">
    <property type="entry name" value="MFS general substrate transporter"/>
    <property type="match status" value="2"/>
</dbReference>
<accession>A0A3E0TQB3</accession>